<accession>A0A5J5BUP0</accession>
<sequence length="74" mass="8488">MAYHQYSSFVFPLLLITLASTLVGEARHLVEVTLPELPMLPHIPTFPRKRVNWVASVEFRGFRCIICVNFVVES</sequence>
<dbReference type="AlphaFoldDB" id="A0A5J5BUP0"/>
<keyword evidence="3" id="KW-1185">Reference proteome</keyword>
<dbReference type="OrthoDB" id="1748153at2759"/>
<name>A0A5J5BUP0_9ASTE</name>
<protein>
    <recommendedName>
        <fullName evidence="4">Secreted protein</fullName>
    </recommendedName>
</protein>
<evidence type="ECO:0000313" key="2">
    <source>
        <dbReference type="EMBL" id="KAA8546344.1"/>
    </source>
</evidence>
<evidence type="ECO:0008006" key="4">
    <source>
        <dbReference type="Google" id="ProtNLM"/>
    </source>
</evidence>
<evidence type="ECO:0000256" key="1">
    <source>
        <dbReference type="SAM" id="SignalP"/>
    </source>
</evidence>
<dbReference type="EMBL" id="CM018032">
    <property type="protein sequence ID" value="KAA8546344.1"/>
    <property type="molecule type" value="Genomic_DNA"/>
</dbReference>
<organism evidence="2 3">
    <name type="scientific">Nyssa sinensis</name>
    <dbReference type="NCBI Taxonomy" id="561372"/>
    <lineage>
        <taxon>Eukaryota</taxon>
        <taxon>Viridiplantae</taxon>
        <taxon>Streptophyta</taxon>
        <taxon>Embryophyta</taxon>
        <taxon>Tracheophyta</taxon>
        <taxon>Spermatophyta</taxon>
        <taxon>Magnoliopsida</taxon>
        <taxon>eudicotyledons</taxon>
        <taxon>Gunneridae</taxon>
        <taxon>Pentapetalae</taxon>
        <taxon>asterids</taxon>
        <taxon>Cornales</taxon>
        <taxon>Nyssaceae</taxon>
        <taxon>Nyssa</taxon>
    </lineage>
</organism>
<proteinExistence type="predicted"/>
<dbReference type="Proteomes" id="UP000325577">
    <property type="component" value="Linkage Group LG1"/>
</dbReference>
<reference evidence="2 3" key="1">
    <citation type="submission" date="2019-09" db="EMBL/GenBank/DDBJ databases">
        <title>A chromosome-level genome assembly of the Chinese tupelo Nyssa sinensis.</title>
        <authorList>
            <person name="Yang X."/>
            <person name="Kang M."/>
            <person name="Yang Y."/>
            <person name="Xiong H."/>
            <person name="Wang M."/>
            <person name="Zhang Z."/>
            <person name="Wang Z."/>
            <person name="Wu H."/>
            <person name="Ma T."/>
            <person name="Liu J."/>
            <person name="Xi Z."/>
        </authorList>
    </citation>
    <scope>NUCLEOTIDE SEQUENCE [LARGE SCALE GENOMIC DNA]</scope>
    <source>
        <strain evidence="2">J267</strain>
        <tissue evidence="2">Leaf</tissue>
    </source>
</reference>
<keyword evidence="1" id="KW-0732">Signal</keyword>
<feature type="signal peptide" evidence="1">
    <location>
        <begin position="1"/>
        <end position="26"/>
    </location>
</feature>
<gene>
    <name evidence="2" type="ORF">F0562_002917</name>
</gene>
<feature type="chain" id="PRO_5023855770" description="Secreted protein" evidence="1">
    <location>
        <begin position="27"/>
        <end position="74"/>
    </location>
</feature>
<evidence type="ECO:0000313" key="3">
    <source>
        <dbReference type="Proteomes" id="UP000325577"/>
    </source>
</evidence>